<dbReference type="AlphaFoldDB" id="A0AAD1T2L8"/>
<name>A0AAD1T2L8_PELCU</name>
<gene>
    <name evidence="2" type="ORF">PECUL_23A007353</name>
</gene>
<feature type="region of interest" description="Disordered" evidence="1">
    <location>
        <begin position="76"/>
        <end position="148"/>
    </location>
</feature>
<evidence type="ECO:0000256" key="1">
    <source>
        <dbReference type="SAM" id="MobiDB-lite"/>
    </source>
</evidence>
<proteinExistence type="predicted"/>
<organism evidence="2 3">
    <name type="scientific">Pelobates cultripes</name>
    <name type="common">Western spadefoot toad</name>
    <dbReference type="NCBI Taxonomy" id="61616"/>
    <lineage>
        <taxon>Eukaryota</taxon>
        <taxon>Metazoa</taxon>
        <taxon>Chordata</taxon>
        <taxon>Craniata</taxon>
        <taxon>Vertebrata</taxon>
        <taxon>Euteleostomi</taxon>
        <taxon>Amphibia</taxon>
        <taxon>Batrachia</taxon>
        <taxon>Anura</taxon>
        <taxon>Pelobatoidea</taxon>
        <taxon>Pelobatidae</taxon>
        <taxon>Pelobates</taxon>
    </lineage>
</organism>
<evidence type="ECO:0000313" key="2">
    <source>
        <dbReference type="EMBL" id="CAH2315566.1"/>
    </source>
</evidence>
<reference evidence="2" key="1">
    <citation type="submission" date="2022-03" db="EMBL/GenBank/DDBJ databases">
        <authorList>
            <person name="Alioto T."/>
            <person name="Alioto T."/>
            <person name="Gomez Garrido J."/>
        </authorList>
    </citation>
    <scope>NUCLEOTIDE SEQUENCE</scope>
</reference>
<feature type="region of interest" description="Disordered" evidence="1">
    <location>
        <begin position="175"/>
        <end position="213"/>
    </location>
</feature>
<sequence length="424" mass="44363">MLLLLGAQHAEANSGLAGVRAELREQRDKSSRTSNHKRGPVRAIIAQKKLEEQRLSYTLLQTKAKMSEIQAILQQRAKDAVKSRRQRAIGGRRDMSPGEESSKDSDSNSHHSPGVPCTSALATPGGAAETERKAREKDSEAEWEGEKGEEWKLRVQDRGQGLIKESLLKFGNKLGEGSVKEKNKKKKKKKKNIARRQLETSVRGSGDSMEEGECSNAEFVYNEDDFQALQKPGSRDTNPTGGNTCMPQESAHPASVEVSGPPAALHGDRETIPDGTMASTGDPMEGPFPSSLPSDLPLHVVAPSGVAGSSASCPQAAAGQDGTGGIYPDVAPHSDYVAPHPDNVPSHPGIVAPAPDTVAPHPDYVTQPGTVTPAPGVVALVLLFCPGTVAPAPGTVAPAPGTVAPAPGYVAPQPSIVASAPGVG</sequence>
<feature type="compositionally biased region" description="Basic and acidic residues" evidence="1">
    <location>
        <begin position="91"/>
        <end position="109"/>
    </location>
</feature>
<feature type="compositionally biased region" description="Basic and acidic residues" evidence="1">
    <location>
        <begin position="129"/>
        <end position="148"/>
    </location>
</feature>
<feature type="compositionally biased region" description="Basic and acidic residues" evidence="1">
    <location>
        <begin position="21"/>
        <end position="31"/>
    </location>
</feature>
<keyword evidence="3" id="KW-1185">Reference proteome</keyword>
<feature type="region of interest" description="Disordered" evidence="1">
    <location>
        <begin position="18"/>
        <end position="43"/>
    </location>
</feature>
<feature type="region of interest" description="Disordered" evidence="1">
    <location>
        <begin position="229"/>
        <end position="284"/>
    </location>
</feature>
<feature type="compositionally biased region" description="Basic residues" evidence="1">
    <location>
        <begin position="182"/>
        <end position="194"/>
    </location>
</feature>
<dbReference type="Proteomes" id="UP001295444">
    <property type="component" value="Chromosome 09"/>
</dbReference>
<accession>A0AAD1T2L8</accession>
<feature type="compositionally biased region" description="Polar residues" evidence="1">
    <location>
        <begin position="235"/>
        <end position="247"/>
    </location>
</feature>
<evidence type="ECO:0000313" key="3">
    <source>
        <dbReference type="Proteomes" id="UP001295444"/>
    </source>
</evidence>
<protein>
    <submittedName>
        <fullName evidence="2">Uncharacterized protein</fullName>
    </submittedName>
</protein>
<dbReference type="EMBL" id="OW240920">
    <property type="protein sequence ID" value="CAH2315566.1"/>
    <property type="molecule type" value="Genomic_DNA"/>
</dbReference>